<dbReference type="Pfam" id="PF13474">
    <property type="entry name" value="SnoaL_3"/>
    <property type="match status" value="1"/>
</dbReference>
<dbReference type="SUPFAM" id="SSF54427">
    <property type="entry name" value="NTF2-like"/>
    <property type="match status" value="1"/>
</dbReference>
<name>A0ABT5BUU8_9BACT</name>
<reference evidence="2 3" key="1">
    <citation type="submission" date="2023-01" db="EMBL/GenBank/DDBJ databases">
        <title>Minimal conservation of predation-associated metabolite biosynthetic gene clusters underscores biosynthetic potential of Myxococcota including descriptions for ten novel species: Archangium lansinium sp. nov., Myxococcus landrumus sp. nov., Nannocystis bai.</title>
        <authorList>
            <person name="Ahearne A."/>
            <person name="Stevens C."/>
            <person name="Dowd S."/>
        </authorList>
    </citation>
    <scope>NUCLEOTIDE SEQUENCE [LARGE SCALE GENOMIC DNA]</scope>
    <source>
        <strain evidence="2 3">WIWO2</strain>
    </source>
</reference>
<sequence>MSVEERVAAERLVLAANEAFYEAFRAGDYQAMCRVWAERAPLACAHPGMEALSGRASVLESWSQLLRQTSPLRMRCQGASAHLFGEFAFVTCYEANGDEPAHLCATNVFVLEDGQWRMVHHHAGPLSAPRPERWAPARSRLMN</sequence>
<evidence type="ECO:0000313" key="2">
    <source>
        <dbReference type="EMBL" id="MDC0676762.1"/>
    </source>
</evidence>
<dbReference type="Proteomes" id="UP001217485">
    <property type="component" value="Unassembled WGS sequence"/>
</dbReference>
<gene>
    <name evidence="2" type="ORF">POL72_03350</name>
</gene>
<dbReference type="InterPro" id="IPR032710">
    <property type="entry name" value="NTF2-like_dom_sf"/>
</dbReference>
<proteinExistence type="predicted"/>
<dbReference type="PANTHER" id="PTHR34957:SF1">
    <property type="entry name" value="NUCLEAR TRANSPORT FACTOR 2 (NTF2) FAMILY PROTEIN"/>
    <property type="match status" value="1"/>
</dbReference>
<dbReference type="EMBL" id="JAQNDK010000001">
    <property type="protein sequence ID" value="MDC0676762.1"/>
    <property type="molecule type" value="Genomic_DNA"/>
</dbReference>
<dbReference type="Gene3D" id="3.10.450.50">
    <property type="match status" value="1"/>
</dbReference>
<protein>
    <submittedName>
        <fullName evidence="2">Nuclear transport factor 2 family protein</fullName>
    </submittedName>
</protein>
<dbReference type="RefSeq" id="WP_272093536.1">
    <property type="nucleotide sequence ID" value="NZ_JAQNDK010000001.1"/>
</dbReference>
<organism evidence="2 3">
    <name type="scientific">Sorangium atrum</name>
    <dbReference type="NCBI Taxonomy" id="2995308"/>
    <lineage>
        <taxon>Bacteria</taxon>
        <taxon>Pseudomonadati</taxon>
        <taxon>Myxococcota</taxon>
        <taxon>Polyangia</taxon>
        <taxon>Polyangiales</taxon>
        <taxon>Polyangiaceae</taxon>
        <taxon>Sorangium</taxon>
    </lineage>
</organism>
<evidence type="ECO:0000313" key="3">
    <source>
        <dbReference type="Proteomes" id="UP001217485"/>
    </source>
</evidence>
<keyword evidence="3" id="KW-1185">Reference proteome</keyword>
<feature type="domain" description="SnoaL-like" evidence="1">
    <location>
        <begin position="13"/>
        <end position="123"/>
    </location>
</feature>
<accession>A0ABT5BUU8</accession>
<evidence type="ECO:0000259" key="1">
    <source>
        <dbReference type="Pfam" id="PF13474"/>
    </source>
</evidence>
<dbReference type="PANTHER" id="PTHR34957">
    <property type="entry name" value="NUCLEAR TRANSPORT FACTOR 2 (NTF2) FAMILY PROTEIN"/>
    <property type="match status" value="1"/>
</dbReference>
<comment type="caution">
    <text evidence="2">The sequence shown here is derived from an EMBL/GenBank/DDBJ whole genome shotgun (WGS) entry which is preliminary data.</text>
</comment>
<dbReference type="InterPro" id="IPR037401">
    <property type="entry name" value="SnoaL-like"/>
</dbReference>